<feature type="domain" description="C2H2-type" evidence="12">
    <location>
        <begin position="441"/>
        <end position="468"/>
    </location>
</feature>
<dbReference type="AlphaFoldDB" id="A0A8U0RRV9"/>
<dbReference type="SUPFAM" id="SSF57667">
    <property type="entry name" value="beta-beta-alpha zinc fingers"/>
    <property type="match status" value="3"/>
</dbReference>
<evidence type="ECO:0000313" key="15">
    <source>
        <dbReference type="RefSeq" id="XP_044929870.1"/>
    </source>
</evidence>
<evidence type="ECO:0000256" key="1">
    <source>
        <dbReference type="ARBA" id="ARBA00004123"/>
    </source>
</evidence>
<feature type="domain" description="C2H2-type" evidence="12">
    <location>
        <begin position="413"/>
        <end position="440"/>
    </location>
</feature>
<feature type="domain" description="C2H2-type" evidence="12">
    <location>
        <begin position="279"/>
        <end position="306"/>
    </location>
</feature>
<gene>
    <name evidence="15" type="primary">ZFP57</name>
</gene>
<feature type="region of interest" description="Disordered" evidence="11">
    <location>
        <begin position="296"/>
        <end position="334"/>
    </location>
</feature>
<dbReference type="InterPro" id="IPR036236">
    <property type="entry name" value="Znf_C2H2_sf"/>
</dbReference>
<dbReference type="GO" id="GO:0000981">
    <property type="term" value="F:DNA-binding transcription factor activity, RNA polymerase II-specific"/>
    <property type="evidence" value="ECO:0007669"/>
    <property type="project" value="TreeGrafter"/>
</dbReference>
<evidence type="ECO:0000256" key="5">
    <source>
        <dbReference type="ARBA" id="ARBA00022833"/>
    </source>
</evidence>
<keyword evidence="6" id="KW-0805">Transcription regulation</keyword>
<evidence type="ECO:0000256" key="8">
    <source>
        <dbReference type="ARBA" id="ARBA00023163"/>
    </source>
</evidence>
<feature type="compositionally biased region" description="Basic and acidic residues" evidence="11">
    <location>
        <begin position="525"/>
        <end position="536"/>
    </location>
</feature>
<feature type="domain" description="C2H2-type" evidence="12">
    <location>
        <begin position="251"/>
        <end position="278"/>
    </location>
</feature>
<dbReference type="PROSITE" id="PS00028">
    <property type="entry name" value="ZINC_FINGER_C2H2_1"/>
    <property type="match status" value="6"/>
</dbReference>
<dbReference type="GO" id="GO:0000977">
    <property type="term" value="F:RNA polymerase II transcription regulatory region sequence-specific DNA binding"/>
    <property type="evidence" value="ECO:0007669"/>
    <property type="project" value="TreeGrafter"/>
</dbReference>
<dbReference type="GO" id="GO:0008270">
    <property type="term" value="F:zinc ion binding"/>
    <property type="evidence" value="ECO:0007669"/>
    <property type="project" value="UniProtKB-KW"/>
</dbReference>
<feature type="region of interest" description="Disordered" evidence="11">
    <location>
        <begin position="130"/>
        <end position="187"/>
    </location>
</feature>
<feature type="region of interest" description="Disordered" evidence="11">
    <location>
        <begin position="1"/>
        <end position="40"/>
    </location>
</feature>
<evidence type="ECO:0000256" key="10">
    <source>
        <dbReference type="PROSITE-ProRule" id="PRU00042"/>
    </source>
</evidence>
<feature type="region of interest" description="Disordered" evidence="11">
    <location>
        <begin position="525"/>
        <end position="556"/>
    </location>
</feature>
<name>A0A8U0RRV9_MUSPF</name>
<feature type="compositionally biased region" description="Low complexity" evidence="11">
    <location>
        <begin position="131"/>
        <end position="147"/>
    </location>
</feature>
<feature type="compositionally biased region" description="Basic and acidic residues" evidence="11">
    <location>
        <begin position="149"/>
        <end position="164"/>
    </location>
</feature>
<dbReference type="FunFam" id="3.30.160.60:FF:000446">
    <property type="entry name" value="Zinc finger protein"/>
    <property type="match status" value="1"/>
</dbReference>
<dbReference type="Gene3D" id="3.30.160.60">
    <property type="entry name" value="Classic Zinc Finger"/>
    <property type="match status" value="4"/>
</dbReference>
<evidence type="ECO:0000259" key="12">
    <source>
        <dbReference type="PROSITE" id="PS50157"/>
    </source>
</evidence>
<keyword evidence="8" id="KW-0804">Transcription</keyword>
<feature type="domain" description="C2H2-type" evidence="12">
    <location>
        <begin position="195"/>
        <end position="222"/>
    </location>
</feature>
<sequence length="567" mass="62077">MPNFPEASAWPLHLHSDQDPESPRRGSPQPWGPGGPWTTLEADSAEEKLPLRVAEQAERAAAARACWWEPWLQEPVTFDDVAVNFTQEEWVCLDTSQRLLYQNVMAETFRNLLSVDLVIKLEQEEKQWRAELPLRPPSGEGLPSGSGKKALEEETQRPPDDKEALACGGTGPASVAPAPTLRTPALPAPQAGPPFLCPPCGRSFSKRASLLSHPCVHSPHATSRCGQCGKGFQNPRELGYHRRTHLGDRPFCCPLCDKTYCDASGLSRHRRVHLGYRPHSCPCCGKCFRDRSELRRHQKTHQNQDRVAGDQKPIGTVPGAGAQERTDGSQGSSQKLVAVTQALAARAREATTGTQGPVARTQPGTDGKPVTTVRLWAAAPGPGTRMHTPSPRAPCLDPRPHGPPAKPSRLKVFSCLHCPLTFGKKACLSSHQQAHVSGQPRSCFRCGKSFSSSLALVRHQQTHWRQKTYRCPVCDVCFGDRDSLLGHWGDSKSQDLCLGNLQVCWAILGQWLSFFHDAPPLSGKEMDLPRDSGSRERVRRAGGGTPERGEQVSPGLANRGPLRACFC</sequence>
<dbReference type="PANTHER" id="PTHR24381:SF393">
    <property type="entry name" value="CHROMATIN-LINKED ADAPTOR FOR MSL PROTEINS, ISOFORM B"/>
    <property type="match status" value="1"/>
</dbReference>
<keyword evidence="7" id="KW-0238">DNA-binding</keyword>
<dbReference type="GeneID" id="101687152"/>
<evidence type="ECO:0000256" key="3">
    <source>
        <dbReference type="ARBA" id="ARBA00022737"/>
    </source>
</evidence>
<dbReference type="PROSITE" id="PS50157">
    <property type="entry name" value="ZINC_FINGER_C2H2_2"/>
    <property type="match status" value="6"/>
</dbReference>
<evidence type="ECO:0000256" key="2">
    <source>
        <dbReference type="ARBA" id="ARBA00022723"/>
    </source>
</evidence>
<evidence type="ECO:0000256" key="4">
    <source>
        <dbReference type="ARBA" id="ARBA00022771"/>
    </source>
</evidence>
<proteinExistence type="predicted"/>
<keyword evidence="14" id="KW-1185">Reference proteome</keyword>
<keyword evidence="3" id="KW-0677">Repeat</keyword>
<dbReference type="CTD" id="346171"/>
<accession>A0A8U0RRV9</accession>
<evidence type="ECO:0000256" key="11">
    <source>
        <dbReference type="SAM" id="MobiDB-lite"/>
    </source>
</evidence>
<comment type="subcellular location">
    <subcellularLocation>
        <location evidence="1">Nucleus</location>
    </subcellularLocation>
</comment>
<evidence type="ECO:0000259" key="13">
    <source>
        <dbReference type="PROSITE" id="PS50805"/>
    </source>
</evidence>
<feature type="compositionally biased region" description="Basic and acidic residues" evidence="11">
    <location>
        <begin position="14"/>
        <end position="24"/>
    </location>
</feature>
<evidence type="ECO:0000256" key="9">
    <source>
        <dbReference type="ARBA" id="ARBA00023242"/>
    </source>
</evidence>
<dbReference type="Gene3D" id="6.10.140.140">
    <property type="match status" value="1"/>
</dbReference>
<keyword evidence="4 10" id="KW-0863">Zinc-finger</keyword>
<evidence type="ECO:0000313" key="14">
    <source>
        <dbReference type="Proteomes" id="UP000000715"/>
    </source>
</evidence>
<keyword evidence="2" id="KW-0479">Metal-binding</keyword>
<dbReference type="Pfam" id="PF00096">
    <property type="entry name" value="zf-C2H2"/>
    <property type="match status" value="4"/>
</dbReference>
<dbReference type="FunFam" id="3.30.160.60:FF:000965">
    <property type="entry name" value="Neurotrophin receptor-interacting factor homolog"/>
    <property type="match status" value="1"/>
</dbReference>
<feature type="compositionally biased region" description="Low complexity" evidence="11">
    <location>
        <begin position="176"/>
        <end position="185"/>
    </location>
</feature>
<reference evidence="15" key="1">
    <citation type="submission" date="2025-08" db="UniProtKB">
        <authorList>
            <consortium name="RefSeq"/>
        </authorList>
    </citation>
    <scope>IDENTIFICATION</scope>
    <source>
        <tissue evidence="15">Brain</tissue>
    </source>
</reference>
<dbReference type="GO" id="GO:0005634">
    <property type="term" value="C:nucleus"/>
    <property type="evidence" value="ECO:0007669"/>
    <property type="project" value="UniProtKB-SubCell"/>
</dbReference>
<dbReference type="CDD" id="cd07765">
    <property type="entry name" value="KRAB_A-box"/>
    <property type="match status" value="1"/>
</dbReference>
<dbReference type="InterPro" id="IPR001909">
    <property type="entry name" value="KRAB"/>
</dbReference>
<dbReference type="OrthoDB" id="6155966at2759"/>
<dbReference type="RefSeq" id="XP_044929870.1">
    <property type="nucleotide sequence ID" value="XM_045073935.1"/>
</dbReference>
<dbReference type="SMART" id="SM00349">
    <property type="entry name" value="KRAB"/>
    <property type="match status" value="1"/>
</dbReference>
<feature type="region of interest" description="Disordered" evidence="11">
    <location>
        <begin position="348"/>
        <end position="369"/>
    </location>
</feature>
<dbReference type="InterPro" id="IPR036051">
    <property type="entry name" value="KRAB_dom_sf"/>
</dbReference>
<organism evidence="14 15">
    <name type="scientific">Mustela putorius furo</name>
    <name type="common">European domestic ferret</name>
    <name type="synonym">Mustela furo</name>
    <dbReference type="NCBI Taxonomy" id="9669"/>
    <lineage>
        <taxon>Eukaryota</taxon>
        <taxon>Metazoa</taxon>
        <taxon>Chordata</taxon>
        <taxon>Craniata</taxon>
        <taxon>Vertebrata</taxon>
        <taxon>Euteleostomi</taxon>
        <taxon>Mammalia</taxon>
        <taxon>Eutheria</taxon>
        <taxon>Laurasiatheria</taxon>
        <taxon>Carnivora</taxon>
        <taxon>Caniformia</taxon>
        <taxon>Musteloidea</taxon>
        <taxon>Mustelidae</taxon>
        <taxon>Mustelinae</taxon>
        <taxon>Mustela</taxon>
    </lineage>
</organism>
<evidence type="ECO:0000256" key="6">
    <source>
        <dbReference type="ARBA" id="ARBA00023015"/>
    </source>
</evidence>
<dbReference type="SMART" id="SM00355">
    <property type="entry name" value="ZnF_C2H2"/>
    <property type="match status" value="7"/>
</dbReference>
<dbReference type="SUPFAM" id="SSF109640">
    <property type="entry name" value="KRAB domain (Kruppel-associated box)"/>
    <property type="match status" value="1"/>
</dbReference>
<protein>
    <submittedName>
        <fullName evidence="15">Zinc finger protein 57 homolog</fullName>
    </submittedName>
</protein>
<dbReference type="InterPro" id="IPR013087">
    <property type="entry name" value="Znf_C2H2_type"/>
</dbReference>
<keyword evidence="9" id="KW-0539">Nucleus</keyword>
<evidence type="ECO:0000256" key="7">
    <source>
        <dbReference type="ARBA" id="ARBA00023125"/>
    </source>
</evidence>
<dbReference type="PANTHER" id="PTHR24381">
    <property type="entry name" value="ZINC FINGER PROTEIN"/>
    <property type="match status" value="1"/>
</dbReference>
<dbReference type="Proteomes" id="UP000000715">
    <property type="component" value="Unplaced"/>
</dbReference>
<keyword evidence="5" id="KW-0862">Zinc</keyword>
<feature type="domain" description="KRAB" evidence="13">
    <location>
        <begin position="76"/>
        <end position="140"/>
    </location>
</feature>
<dbReference type="PROSITE" id="PS50805">
    <property type="entry name" value="KRAB"/>
    <property type="match status" value="1"/>
</dbReference>
<dbReference type="Pfam" id="PF01352">
    <property type="entry name" value="KRAB"/>
    <property type="match status" value="1"/>
</dbReference>
<feature type="domain" description="C2H2-type" evidence="12">
    <location>
        <begin position="223"/>
        <end position="250"/>
    </location>
</feature>